<reference evidence="4" key="1">
    <citation type="submission" date="2021-12" db="EMBL/GenBank/DDBJ databases">
        <authorList>
            <person name="King R."/>
        </authorList>
    </citation>
    <scope>NUCLEOTIDE SEQUENCE</scope>
</reference>
<dbReference type="Pfam" id="PF25298">
    <property type="entry name" value="Baculo_FP_2nd"/>
    <property type="match status" value="1"/>
</dbReference>
<organism evidence="4 5">
    <name type="scientific">Diatraea saccharalis</name>
    <name type="common">sugarcane borer</name>
    <dbReference type="NCBI Taxonomy" id="40085"/>
    <lineage>
        <taxon>Eukaryota</taxon>
        <taxon>Metazoa</taxon>
        <taxon>Ecdysozoa</taxon>
        <taxon>Arthropoda</taxon>
        <taxon>Hexapoda</taxon>
        <taxon>Insecta</taxon>
        <taxon>Pterygota</taxon>
        <taxon>Neoptera</taxon>
        <taxon>Endopterygota</taxon>
        <taxon>Lepidoptera</taxon>
        <taxon>Glossata</taxon>
        <taxon>Ditrysia</taxon>
        <taxon>Pyraloidea</taxon>
        <taxon>Crambidae</taxon>
        <taxon>Crambinae</taxon>
        <taxon>Diatraea</taxon>
    </lineage>
</organism>
<dbReference type="AlphaFoldDB" id="A0A9N9QU32"/>
<accession>A0A9N9QU32</accession>
<feature type="compositionally biased region" description="Polar residues" evidence="2">
    <location>
        <begin position="19"/>
        <end position="31"/>
    </location>
</feature>
<feature type="compositionally biased region" description="Pro residues" evidence="2">
    <location>
        <begin position="1"/>
        <end position="10"/>
    </location>
</feature>
<evidence type="ECO:0000256" key="2">
    <source>
        <dbReference type="SAM" id="MobiDB-lite"/>
    </source>
</evidence>
<feature type="region of interest" description="Disordered" evidence="2">
    <location>
        <begin position="1"/>
        <end position="52"/>
    </location>
</feature>
<dbReference type="OrthoDB" id="7480141at2759"/>
<keyword evidence="5" id="KW-1185">Reference proteome</keyword>
<name>A0A9N9QU32_9NEOP</name>
<gene>
    <name evidence="4" type="ORF">DIATSA_LOCUS1517</name>
</gene>
<sequence length="305" mass="35117">MPLKRTPPPANALLGAGQLQHSESAPNITTAQEHEDESGEIRALGRNIKRKRSDSSEELSNLKCEITSMFASWKAEQDSKFDTLLIALNDIKSQNANIHKSLEFLSEKYDELIERINTLEQDKRHQRDYINTLETKIENLERNFKVKSIEIRNIPTKINETTEDLMKIVQKTGAVIDLKIEKNDICDIYRTNTKNITQKPITVNFNSALTKEKFLKSVKKFNRDNRGSTLNTTQLKIDEESRPVFVSELLTAKAKRLFYLARDFAKSNQYSFCWTSHGRIFIRKNEGSPQVRIDGEDQLLQLKGK</sequence>
<feature type="coiled-coil region" evidence="1">
    <location>
        <begin position="95"/>
        <end position="150"/>
    </location>
</feature>
<dbReference type="InterPro" id="IPR057251">
    <property type="entry name" value="FP_C"/>
</dbReference>
<protein>
    <recommendedName>
        <fullName evidence="3">FP protein C-terminal domain-containing protein</fullName>
    </recommendedName>
</protein>
<evidence type="ECO:0000313" key="4">
    <source>
        <dbReference type="EMBL" id="CAG9783337.1"/>
    </source>
</evidence>
<proteinExistence type="predicted"/>
<reference evidence="4" key="2">
    <citation type="submission" date="2022-10" db="EMBL/GenBank/DDBJ databases">
        <authorList>
            <consortium name="ENA_rothamsted_submissions"/>
            <consortium name="culmorum"/>
            <person name="King R."/>
        </authorList>
    </citation>
    <scope>NUCLEOTIDE SEQUENCE</scope>
</reference>
<evidence type="ECO:0000259" key="3">
    <source>
        <dbReference type="Pfam" id="PF25298"/>
    </source>
</evidence>
<keyword evidence="1" id="KW-0175">Coiled coil</keyword>
<evidence type="ECO:0000256" key="1">
    <source>
        <dbReference type="SAM" id="Coils"/>
    </source>
</evidence>
<dbReference type="EMBL" id="OU893341">
    <property type="protein sequence ID" value="CAG9783337.1"/>
    <property type="molecule type" value="Genomic_DNA"/>
</dbReference>
<feature type="domain" description="FP protein C-terminal" evidence="3">
    <location>
        <begin position="251"/>
        <end position="302"/>
    </location>
</feature>
<evidence type="ECO:0000313" key="5">
    <source>
        <dbReference type="Proteomes" id="UP001153714"/>
    </source>
</evidence>
<dbReference type="Proteomes" id="UP001153714">
    <property type="component" value="Chromosome 10"/>
</dbReference>